<dbReference type="VEuPathDB" id="TriTrypDB:Tb427_000096200"/>
<keyword evidence="2" id="KW-0732">Signal</keyword>
<dbReference type="VEuPathDB" id="TriTrypDB:Tb11.v5.0709"/>
<feature type="region of interest" description="Disordered" evidence="1">
    <location>
        <begin position="253"/>
        <end position="277"/>
    </location>
</feature>
<feature type="compositionally biased region" description="Polar residues" evidence="1">
    <location>
        <begin position="253"/>
        <end position="271"/>
    </location>
</feature>
<sequence>MSCLGVLLTAEAIIYTAVTFGAGAQDNTNTIGNAGNTWCDDLHYTEALVEAIKDEIDERAKVPEQDHDMLQAWTISFYNAQAEAEKRRFAFLLSYGTAVAEDNKRNFDSFKTQALKAVQQLASKAHYLRQAEALATHGKPTFGTTKQTSGSSNGNPCKLQATINPAATRLCQNKPNTMMQRHELKAVLEKLTHIKATPDISLDKLVQPMHMTIQPTQSITWGAPGGAAKCSASAANIQHVTLAHEAHSFQATTNNNPAVTSADDSAQQEPQLDNGIYKPSELTHVKLAASLKALSAVMRQKQKPLQQLKAGALASNPSAPEISRDTLDTHKQFQQLSDGSNTAKLTKLITDNFKDDDNHFTANYGSGLLNKQITVMIGDDSKPIDIKDLIKPDKVAKATGYLLGQVMRSQIQKTKNDIKKASASKCDDKDQSECATIEGCEWKDKTCKLTEDAPKEAEKRRNKRKR</sequence>
<name>A0A1J0R6G0_9TRYP</name>
<evidence type="ECO:0000313" key="3">
    <source>
        <dbReference type="EMBL" id="APD73417.1"/>
    </source>
</evidence>
<protein>
    <submittedName>
        <fullName evidence="3">Variant surface glycoprotein 1125.1167</fullName>
    </submittedName>
</protein>
<proteinExistence type="predicted"/>
<evidence type="ECO:0000256" key="2">
    <source>
        <dbReference type="SAM" id="SignalP"/>
    </source>
</evidence>
<organism evidence="3">
    <name type="scientific">Trypanosoma brucei</name>
    <dbReference type="NCBI Taxonomy" id="5691"/>
    <lineage>
        <taxon>Eukaryota</taxon>
        <taxon>Discoba</taxon>
        <taxon>Euglenozoa</taxon>
        <taxon>Kinetoplastea</taxon>
        <taxon>Metakinetoplastina</taxon>
        <taxon>Trypanosomatida</taxon>
        <taxon>Trypanosomatidae</taxon>
        <taxon>Trypanosoma</taxon>
    </lineage>
</organism>
<dbReference type="SUPFAM" id="SSF58087">
    <property type="entry name" value="Variant surface glycoprotein (N-terminal domain)"/>
    <property type="match status" value="1"/>
</dbReference>
<dbReference type="AlphaFoldDB" id="A0A1J0R6G0"/>
<feature type="signal peptide" evidence="2">
    <location>
        <begin position="1"/>
        <end position="24"/>
    </location>
</feature>
<feature type="chain" id="PRO_5012678485" evidence="2">
    <location>
        <begin position="25"/>
        <end position="466"/>
    </location>
</feature>
<evidence type="ECO:0000256" key="1">
    <source>
        <dbReference type="SAM" id="MobiDB-lite"/>
    </source>
</evidence>
<accession>A0A1J0R6G0</accession>
<dbReference type="EMBL" id="KX699461">
    <property type="protein sequence ID" value="APD73417.1"/>
    <property type="molecule type" value="Genomic_DNA"/>
</dbReference>
<reference evidence="3" key="1">
    <citation type="submission" date="2016-08" db="EMBL/GenBank/DDBJ databases">
        <title>VSG repertoire of Trypanosoma brucei EATRO 1125.</title>
        <authorList>
            <person name="Cross G.A."/>
        </authorList>
    </citation>
    <scope>NUCLEOTIDE SEQUENCE</scope>
    <source>
        <strain evidence="3">EATRO 1125</strain>
    </source>
</reference>